<proteinExistence type="predicted"/>
<dbReference type="RefSeq" id="WP_114590748.1">
    <property type="nucleotide sequence ID" value="NZ_CP031165.1"/>
</dbReference>
<dbReference type="AlphaFoldDB" id="A0A346XUY9"/>
<gene>
    <name evidence="1" type="ORF">DVS28_a1337</name>
</gene>
<evidence type="ECO:0008006" key="3">
    <source>
        <dbReference type="Google" id="ProtNLM"/>
    </source>
</evidence>
<accession>A0A346XUY9</accession>
<dbReference type="Proteomes" id="UP000264006">
    <property type="component" value="Chromosome"/>
</dbReference>
<name>A0A346XUY9_9ACTN</name>
<protein>
    <recommendedName>
        <fullName evidence="3">DSBA-like thioredoxin domain-containing protein</fullName>
    </recommendedName>
</protein>
<reference evidence="1 2" key="1">
    <citation type="submission" date="2018-09" db="EMBL/GenBank/DDBJ databases">
        <title>Complete genome sequence of Euzebya sp. DY32-46 isolated from seawater of Pacific Ocean.</title>
        <authorList>
            <person name="Xu L."/>
            <person name="Wu Y.-H."/>
            <person name="Xu X.-W."/>
        </authorList>
    </citation>
    <scope>NUCLEOTIDE SEQUENCE [LARGE SCALE GENOMIC DNA]</scope>
    <source>
        <strain evidence="1 2">DY32-46</strain>
    </source>
</reference>
<keyword evidence="2" id="KW-1185">Reference proteome</keyword>
<evidence type="ECO:0000313" key="1">
    <source>
        <dbReference type="EMBL" id="AXV06036.1"/>
    </source>
</evidence>
<dbReference type="KEGG" id="euz:DVS28_a1337"/>
<dbReference type="Gene3D" id="3.40.30.10">
    <property type="entry name" value="Glutaredoxin"/>
    <property type="match status" value="1"/>
</dbReference>
<dbReference type="EMBL" id="CP031165">
    <property type="protein sequence ID" value="AXV06036.1"/>
    <property type="molecule type" value="Genomic_DNA"/>
</dbReference>
<organism evidence="1 2">
    <name type="scientific">Euzebya pacifica</name>
    <dbReference type="NCBI Taxonomy" id="1608957"/>
    <lineage>
        <taxon>Bacteria</taxon>
        <taxon>Bacillati</taxon>
        <taxon>Actinomycetota</taxon>
        <taxon>Nitriliruptoria</taxon>
        <taxon>Euzebyales</taxon>
    </lineage>
</organism>
<sequence length="183" mass="20305">MTHLIAVHLDLRDVQSARVWGWIRALGLQAEIEARPFSLDVAEPWDCEAPTFGLELLMLMEQARDHGPEAVARLIDTAYERIGVDAESAHAELAMWLQVGAAAGLPLAEYDEEMERLKAEVGYWMAEAREEHGILRPPTLVFDDGTTAYVQLDAPVEDPEDAQRFLALVLERLATIDGADRGA</sequence>
<evidence type="ECO:0000313" key="2">
    <source>
        <dbReference type="Proteomes" id="UP000264006"/>
    </source>
</evidence>
<dbReference type="OrthoDB" id="9821807at2"/>